<dbReference type="Gene3D" id="3.40.720.10">
    <property type="entry name" value="Alkaline Phosphatase, subunit A"/>
    <property type="match status" value="1"/>
</dbReference>
<evidence type="ECO:0000313" key="4">
    <source>
        <dbReference type="EMBL" id="VGO21969.1"/>
    </source>
</evidence>
<dbReference type="EMBL" id="CAAHFH010000002">
    <property type="protein sequence ID" value="VGO21969.1"/>
    <property type="molecule type" value="Genomic_DNA"/>
</dbReference>
<evidence type="ECO:0000313" key="5">
    <source>
        <dbReference type="Proteomes" id="UP000346198"/>
    </source>
</evidence>
<feature type="domain" description="Sulfatase N-terminal" evidence="3">
    <location>
        <begin position="80"/>
        <end position="384"/>
    </location>
</feature>
<accession>A0A6C2UPH8</accession>
<dbReference type="PANTHER" id="PTHR42693:SF53">
    <property type="entry name" value="ENDO-4-O-SULFATASE"/>
    <property type="match status" value="1"/>
</dbReference>
<sequence length="502" mass="56294">MKMMSQSMIVAGAVACRSLRSKKTEPAMQRLGCMKRWMLAGALVFSTFAKATADRPILGTCAAEVDATSRSSVDTTSRSPNVIVILADDLGYADLGCLGATDMITPHIDSLADNGVHFTDGYVTAPQCGPSRAGLLTGRYQNRFGFEGNEQAHRPGIPLDQPVISERFKKLGYVTGMMGKWGVTNYREGHPPQRGFDKSFWNHDGNLYFQETAPKGHDTQMRRGNEKVQLTEYSTDAFGREAVDFIRRHSEDPFFLYLSFITPHEPNEAKEEDLKRFAHIEDEGRRMFLAKMVCLDDNVGRILDALRQENLEEDTLVFFLSDNGGYPGISSSNLPLWGTKSSTADGGIRIPFIIQWKGRIPAGQVYRKPIISLDILPTALAAAGEKIDPAWKFDGVNLLPFLTGTNPGTPHETLYWRYYFPNDKPDCHGWAIRKGDWKLMRPSSNGKPLPVMLFNLGEDVREGRIPGNDQIKTHPEVAQKLRAEWEKWNADNQDPAKYNWNK</sequence>
<evidence type="ECO:0000259" key="3">
    <source>
        <dbReference type="Pfam" id="PF00884"/>
    </source>
</evidence>
<dbReference type="InterPro" id="IPR000917">
    <property type="entry name" value="Sulfatase_N"/>
</dbReference>
<keyword evidence="2" id="KW-0378">Hydrolase</keyword>
<dbReference type="PANTHER" id="PTHR42693">
    <property type="entry name" value="ARYLSULFATASE FAMILY MEMBER"/>
    <property type="match status" value="1"/>
</dbReference>
<keyword evidence="5" id="KW-1185">Reference proteome</keyword>
<dbReference type="PROSITE" id="PS51257">
    <property type="entry name" value="PROKAR_LIPOPROTEIN"/>
    <property type="match status" value="1"/>
</dbReference>
<gene>
    <name evidence="4" type="primary">atsA_224</name>
    <name evidence="4" type="ORF">SCARR_04049</name>
</gene>
<comment type="similarity">
    <text evidence="1">Belongs to the sulfatase family.</text>
</comment>
<dbReference type="Pfam" id="PF00884">
    <property type="entry name" value="Sulfatase"/>
    <property type="match status" value="1"/>
</dbReference>
<dbReference type="InterPro" id="IPR050738">
    <property type="entry name" value="Sulfatase"/>
</dbReference>
<evidence type="ECO:0000256" key="1">
    <source>
        <dbReference type="ARBA" id="ARBA00008779"/>
    </source>
</evidence>
<dbReference type="Gene3D" id="3.30.1120.10">
    <property type="match status" value="1"/>
</dbReference>
<name>A0A6C2UPH8_9BACT</name>
<dbReference type="SUPFAM" id="SSF53649">
    <property type="entry name" value="Alkaline phosphatase-like"/>
    <property type="match status" value="1"/>
</dbReference>
<dbReference type="Proteomes" id="UP000346198">
    <property type="component" value="Unassembled WGS sequence"/>
</dbReference>
<dbReference type="GO" id="GO:0004065">
    <property type="term" value="F:arylsulfatase activity"/>
    <property type="evidence" value="ECO:0007669"/>
    <property type="project" value="TreeGrafter"/>
</dbReference>
<dbReference type="AlphaFoldDB" id="A0A6C2UPH8"/>
<organism evidence="4 5">
    <name type="scientific">Pontiella sulfatireligans</name>
    <dbReference type="NCBI Taxonomy" id="2750658"/>
    <lineage>
        <taxon>Bacteria</taxon>
        <taxon>Pseudomonadati</taxon>
        <taxon>Kiritimatiellota</taxon>
        <taxon>Kiritimatiellia</taxon>
        <taxon>Kiritimatiellales</taxon>
        <taxon>Pontiellaceae</taxon>
        <taxon>Pontiella</taxon>
    </lineage>
</organism>
<evidence type="ECO:0000256" key="2">
    <source>
        <dbReference type="ARBA" id="ARBA00022801"/>
    </source>
</evidence>
<dbReference type="InterPro" id="IPR017850">
    <property type="entry name" value="Alkaline_phosphatase_core_sf"/>
</dbReference>
<protein>
    <submittedName>
        <fullName evidence="4">Arylsulfatase</fullName>
    </submittedName>
</protein>
<reference evidence="4 5" key="1">
    <citation type="submission" date="2019-04" db="EMBL/GenBank/DDBJ databases">
        <authorList>
            <person name="Van Vliet M D."/>
        </authorList>
    </citation>
    <scope>NUCLEOTIDE SEQUENCE [LARGE SCALE GENOMIC DNA]</scope>
    <source>
        <strain evidence="4 5">F21</strain>
    </source>
</reference>
<proteinExistence type="inferred from homology"/>